<feature type="transmembrane region" description="Helical" evidence="5">
    <location>
        <begin position="73"/>
        <end position="92"/>
    </location>
</feature>
<feature type="transmembrane region" description="Helical" evidence="5">
    <location>
        <begin position="201"/>
        <end position="221"/>
    </location>
</feature>
<evidence type="ECO:0000313" key="7">
    <source>
        <dbReference type="Proteomes" id="UP000283474"/>
    </source>
</evidence>
<evidence type="ECO:0000256" key="4">
    <source>
        <dbReference type="ARBA" id="ARBA00023136"/>
    </source>
</evidence>
<keyword evidence="4 5" id="KW-0472">Membrane</keyword>
<gene>
    <name evidence="6" type="ORF">CKA81_16485</name>
</gene>
<dbReference type="InterPro" id="IPR002781">
    <property type="entry name" value="TM_pro_TauE-like"/>
</dbReference>
<evidence type="ECO:0000256" key="3">
    <source>
        <dbReference type="ARBA" id="ARBA00022989"/>
    </source>
</evidence>
<comment type="subcellular location">
    <subcellularLocation>
        <location evidence="5">Cell membrane</location>
        <topology evidence="5">Multi-pass membrane protein</topology>
    </subcellularLocation>
    <subcellularLocation>
        <location evidence="1">Membrane</location>
        <topology evidence="1">Multi-pass membrane protein</topology>
    </subcellularLocation>
</comment>
<keyword evidence="2 5" id="KW-0812">Transmembrane</keyword>
<sequence>MAGGMVLMGILVAFLPVSAAMVLHGTAQMTSNGWRAWLWRRNTDYRIFARYIVGLLAAGLLFSFIGFVPDRALVLISLGIIPFLAVLIPGRYVPQASTRYGAEVCGFLNTCMQFIAGVSGPLLDVFFVRSPMDRRAVVATKAACQTLSHAAKLVYFSYAMGGESGVEYIAMAVAVAMAIAGTTLSKFVLEKLSDHQFRRWTQGLVMVIGSVYLTQGIYVLATR</sequence>
<accession>A0A451FSZ3</accession>
<organism evidence="6 7">
    <name type="scientific">Pollutimonas thiosulfatoxidans</name>
    <dbReference type="NCBI Taxonomy" id="2028345"/>
    <lineage>
        <taxon>Bacteria</taxon>
        <taxon>Pseudomonadati</taxon>
        <taxon>Pseudomonadota</taxon>
        <taxon>Betaproteobacteria</taxon>
        <taxon>Burkholderiales</taxon>
        <taxon>Alcaligenaceae</taxon>
        <taxon>Pollutimonas</taxon>
    </lineage>
</organism>
<dbReference type="EMBL" id="CP022987">
    <property type="protein sequence ID" value="QAA95681.1"/>
    <property type="molecule type" value="Genomic_DNA"/>
</dbReference>
<reference evidence="6 7" key="1">
    <citation type="submission" date="2017-08" db="EMBL/GenBank/DDBJ databases">
        <authorList>
            <person name="Park S.-J."/>
            <person name="Kim H."/>
        </authorList>
    </citation>
    <scope>NUCLEOTIDE SEQUENCE [LARGE SCALE GENOMIC DNA]</scope>
    <source>
        <strain evidence="7">ye3</strain>
    </source>
</reference>
<protein>
    <recommendedName>
        <fullName evidence="5">Probable membrane transporter protein</fullName>
    </recommendedName>
</protein>
<dbReference type="AlphaFoldDB" id="A0A451FSZ3"/>
<name>A0A451FSZ3_9BURK</name>
<proteinExistence type="inferred from homology"/>
<keyword evidence="5" id="KW-1003">Cell membrane</keyword>
<dbReference type="Pfam" id="PF01925">
    <property type="entry name" value="TauE"/>
    <property type="match status" value="1"/>
</dbReference>
<feature type="transmembrane region" description="Helical" evidence="5">
    <location>
        <begin position="168"/>
        <end position="189"/>
    </location>
</feature>
<evidence type="ECO:0000256" key="1">
    <source>
        <dbReference type="ARBA" id="ARBA00004141"/>
    </source>
</evidence>
<feature type="transmembrane region" description="Helical" evidence="5">
    <location>
        <begin position="6"/>
        <end position="27"/>
    </location>
</feature>
<evidence type="ECO:0000256" key="2">
    <source>
        <dbReference type="ARBA" id="ARBA00022692"/>
    </source>
</evidence>
<comment type="similarity">
    <text evidence="5">Belongs to the 4-toluene sulfonate uptake permease (TSUP) (TC 2.A.102) family.</text>
</comment>
<feature type="transmembrane region" description="Helical" evidence="5">
    <location>
        <begin position="48"/>
        <end position="67"/>
    </location>
</feature>
<evidence type="ECO:0000313" key="6">
    <source>
        <dbReference type="EMBL" id="QAA95681.1"/>
    </source>
</evidence>
<dbReference type="KEGG" id="pus:CKA81_16485"/>
<feature type="transmembrane region" description="Helical" evidence="5">
    <location>
        <begin position="104"/>
        <end position="123"/>
    </location>
</feature>
<evidence type="ECO:0000256" key="5">
    <source>
        <dbReference type="RuleBase" id="RU363041"/>
    </source>
</evidence>
<dbReference type="Proteomes" id="UP000283474">
    <property type="component" value="Chromosome"/>
</dbReference>
<dbReference type="GO" id="GO:0005886">
    <property type="term" value="C:plasma membrane"/>
    <property type="evidence" value="ECO:0007669"/>
    <property type="project" value="UniProtKB-SubCell"/>
</dbReference>
<dbReference type="OrthoDB" id="6197550at2"/>
<keyword evidence="7" id="KW-1185">Reference proteome</keyword>
<keyword evidence="3 5" id="KW-1133">Transmembrane helix</keyword>